<sequence length="202" mass="22648">MRSKDVLLCKGYVCLSSFHSQPCKGHDCCKYGDIDRQRVQGQVEEFFLIESSIELANLDEPAAFDSTVLPGVTGKCSYSYAGHFSLPRAELDIWINKQIYSSHQIYDSLETSVLPSAWLPSVLLADDYLLQFAYVWTPQSSINQVELRCISGTLDLTYSISLYLLSMEASVIVKNNDKKVMNLIGGIPNHLKFRKRAGAKPL</sequence>
<keyword evidence="2" id="KW-1185">Reference proteome</keyword>
<name>A0A834G739_RHOSS</name>
<proteinExistence type="predicted"/>
<protein>
    <submittedName>
        <fullName evidence="1">Uncharacterized protein</fullName>
    </submittedName>
</protein>
<accession>A0A834G739</accession>
<dbReference type="AlphaFoldDB" id="A0A834G739"/>
<gene>
    <name evidence="1" type="ORF">RHSIM_Rhsim11G0022200</name>
</gene>
<evidence type="ECO:0000313" key="1">
    <source>
        <dbReference type="EMBL" id="KAF7127346.1"/>
    </source>
</evidence>
<reference evidence="1" key="1">
    <citation type="submission" date="2019-11" db="EMBL/GenBank/DDBJ databases">
        <authorList>
            <person name="Liu Y."/>
            <person name="Hou J."/>
            <person name="Li T.-Q."/>
            <person name="Guan C.-H."/>
            <person name="Wu X."/>
            <person name="Wu H.-Z."/>
            <person name="Ling F."/>
            <person name="Zhang R."/>
            <person name="Shi X.-G."/>
            <person name="Ren J.-P."/>
            <person name="Chen E.-F."/>
            <person name="Sun J.-M."/>
        </authorList>
    </citation>
    <scope>NUCLEOTIDE SEQUENCE</scope>
    <source>
        <strain evidence="1">Adult_tree_wgs_1</strain>
        <tissue evidence="1">Leaves</tissue>
    </source>
</reference>
<evidence type="ECO:0000313" key="2">
    <source>
        <dbReference type="Proteomes" id="UP000626092"/>
    </source>
</evidence>
<dbReference type="Proteomes" id="UP000626092">
    <property type="component" value="Unassembled WGS sequence"/>
</dbReference>
<organism evidence="1 2">
    <name type="scientific">Rhododendron simsii</name>
    <name type="common">Sims's rhododendron</name>
    <dbReference type="NCBI Taxonomy" id="118357"/>
    <lineage>
        <taxon>Eukaryota</taxon>
        <taxon>Viridiplantae</taxon>
        <taxon>Streptophyta</taxon>
        <taxon>Embryophyta</taxon>
        <taxon>Tracheophyta</taxon>
        <taxon>Spermatophyta</taxon>
        <taxon>Magnoliopsida</taxon>
        <taxon>eudicotyledons</taxon>
        <taxon>Gunneridae</taxon>
        <taxon>Pentapetalae</taxon>
        <taxon>asterids</taxon>
        <taxon>Ericales</taxon>
        <taxon>Ericaceae</taxon>
        <taxon>Ericoideae</taxon>
        <taxon>Rhodoreae</taxon>
        <taxon>Rhododendron</taxon>
    </lineage>
</organism>
<comment type="caution">
    <text evidence="1">The sequence shown here is derived from an EMBL/GenBank/DDBJ whole genome shotgun (WGS) entry which is preliminary data.</text>
</comment>
<dbReference type="EMBL" id="WJXA01000011">
    <property type="protein sequence ID" value="KAF7127346.1"/>
    <property type="molecule type" value="Genomic_DNA"/>
</dbReference>